<organism evidence="8 9">
    <name type="scientific">Pseudonocardia humida</name>
    <dbReference type="NCBI Taxonomy" id="2800819"/>
    <lineage>
        <taxon>Bacteria</taxon>
        <taxon>Bacillati</taxon>
        <taxon>Actinomycetota</taxon>
        <taxon>Actinomycetes</taxon>
        <taxon>Pseudonocardiales</taxon>
        <taxon>Pseudonocardiaceae</taxon>
        <taxon>Pseudonocardia</taxon>
    </lineage>
</organism>
<comment type="caution">
    <text evidence="5">Lacks conserved residue(s) required for the propagation of feature annotation.</text>
</comment>
<comment type="function">
    <text evidence="5">This enzyme is involved in nucleotide metabolism: it produces dUMP, the immediate precursor of thymidine nucleotides and it decreases the intracellular concentration of dUTP so that uracil cannot be incorporated into DNA.</text>
</comment>
<dbReference type="Gene3D" id="2.70.40.10">
    <property type="match status" value="1"/>
</dbReference>
<dbReference type="GO" id="GO:0008483">
    <property type="term" value="F:transaminase activity"/>
    <property type="evidence" value="ECO:0007669"/>
    <property type="project" value="UniProtKB-KW"/>
</dbReference>
<keyword evidence="5" id="KW-0460">Magnesium</keyword>
<sequence>MPGPVDAPRPEPFVPPLPVGDGPSAPHADPAPTAPLDVQLVRLDPGLPPPSYARPGDAGADLRTAADVRLEPGERAVVGTGVAIALPDGYAGFVHPRSGLAARAGLSVVNAPGTVDAGYRGEIRVCLVNHDPREAVELRRGDRIAQLVVQRVERVRFVEVAELPASERGAGGHGSTGGHAWLAPAVEVADVTDVTDISEDAEDAVRGAVPGDPMDAQAVPMDLAAGSGPRPGGSR</sequence>
<feature type="region of interest" description="Disordered" evidence="6">
    <location>
        <begin position="1"/>
        <end position="33"/>
    </location>
</feature>
<name>A0ABT1A401_9PSEU</name>
<dbReference type="NCBIfam" id="TIGR00576">
    <property type="entry name" value="dut"/>
    <property type="match status" value="1"/>
</dbReference>
<comment type="caution">
    <text evidence="8">The sequence shown here is derived from an EMBL/GenBank/DDBJ whole genome shotgun (WGS) entry which is preliminary data.</text>
</comment>
<dbReference type="HAMAP" id="MF_00116">
    <property type="entry name" value="dUTPase_bact"/>
    <property type="match status" value="1"/>
</dbReference>
<comment type="similarity">
    <text evidence="1 5">Belongs to the dUTPase family.</text>
</comment>
<protein>
    <recommendedName>
        <fullName evidence="5">Deoxyuridine 5'-triphosphate nucleotidohydrolase</fullName>
        <shortName evidence="5">dUTPase</shortName>
        <ecNumber evidence="5">3.6.1.23</ecNumber>
    </recommendedName>
    <alternativeName>
        <fullName evidence="5">dUTP pyrophosphatase</fullName>
    </alternativeName>
</protein>
<evidence type="ECO:0000256" key="3">
    <source>
        <dbReference type="ARBA" id="ARBA00023080"/>
    </source>
</evidence>
<dbReference type="GO" id="GO:0004170">
    <property type="term" value="F:dUTP diphosphatase activity"/>
    <property type="evidence" value="ECO:0007669"/>
    <property type="project" value="UniProtKB-EC"/>
</dbReference>
<reference evidence="8" key="1">
    <citation type="submission" date="2021-04" db="EMBL/GenBank/DDBJ databases">
        <title>Pseudonocardia sp. nov., isolated from sandy soil of mangrove forest.</title>
        <authorList>
            <person name="Zan Z."/>
            <person name="Huang R."/>
            <person name="Liu W."/>
        </authorList>
    </citation>
    <scope>NUCLEOTIDE SEQUENCE</scope>
    <source>
        <strain evidence="8">S2-4</strain>
    </source>
</reference>
<dbReference type="PANTHER" id="PTHR11241">
    <property type="entry name" value="DEOXYURIDINE 5'-TRIPHOSPHATE NUCLEOTIDOHYDROLASE"/>
    <property type="match status" value="1"/>
</dbReference>
<dbReference type="InterPro" id="IPR036157">
    <property type="entry name" value="dUTPase-like_sf"/>
</dbReference>
<keyword evidence="3 5" id="KW-0546">Nucleotide metabolism</keyword>
<keyword evidence="9" id="KW-1185">Reference proteome</keyword>
<evidence type="ECO:0000256" key="4">
    <source>
        <dbReference type="ARBA" id="ARBA00047686"/>
    </source>
</evidence>
<feature type="binding site" evidence="5">
    <location>
        <begin position="114"/>
        <end position="116"/>
    </location>
    <ligand>
        <name>substrate</name>
    </ligand>
</feature>
<dbReference type="Proteomes" id="UP001165283">
    <property type="component" value="Unassembled WGS sequence"/>
</dbReference>
<feature type="compositionally biased region" description="Pro residues" evidence="6">
    <location>
        <begin position="1"/>
        <end position="18"/>
    </location>
</feature>
<dbReference type="PANTHER" id="PTHR11241:SF0">
    <property type="entry name" value="DEOXYURIDINE 5'-TRIPHOSPHATE NUCLEOTIDOHYDROLASE"/>
    <property type="match status" value="1"/>
</dbReference>
<dbReference type="EMBL" id="JAGSOV010000046">
    <property type="protein sequence ID" value="MCO1657732.1"/>
    <property type="molecule type" value="Genomic_DNA"/>
</dbReference>
<evidence type="ECO:0000259" key="7">
    <source>
        <dbReference type="Pfam" id="PF00692"/>
    </source>
</evidence>
<feature type="binding site" evidence="5">
    <location>
        <position position="110"/>
    </location>
    <ligand>
        <name>substrate</name>
    </ligand>
</feature>
<dbReference type="InterPro" id="IPR033704">
    <property type="entry name" value="dUTPase_trimeric"/>
</dbReference>
<keyword evidence="5" id="KW-0479">Metal-binding</keyword>
<comment type="cofactor">
    <cofactor evidence="5">
        <name>Mg(2+)</name>
        <dbReference type="ChEBI" id="CHEBI:18420"/>
    </cofactor>
</comment>
<evidence type="ECO:0000313" key="8">
    <source>
        <dbReference type="EMBL" id="MCO1657732.1"/>
    </source>
</evidence>
<evidence type="ECO:0000256" key="1">
    <source>
        <dbReference type="ARBA" id="ARBA00006581"/>
    </source>
</evidence>
<dbReference type="InterPro" id="IPR029054">
    <property type="entry name" value="dUTPase-like"/>
</dbReference>
<dbReference type="InterPro" id="IPR008181">
    <property type="entry name" value="dUTPase"/>
</dbReference>
<feature type="domain" description="dUTPase-like" evidence="7">
    <location>
        <begin position="50"/>
        <end position="177"/>
    </location>
</feature>
<keyword evidence="8" id="KW-0032">Aminotransferase</keyword>
<proteinExistence type="inferred from homology"/>
<evidence type="ECO:0000313" key="9">
    <source>
        <dbReference type="Proteomes" id="UP001165283"/>
    </source>
</evidence>
<feature type="region of interest" description="Disordered" evidence="6">
    <location>
        <begin position="206"/>
        <end position="235"/>
    </location>
</feature>
<evidence type="ECO:0000256" key="6">
    <source>
        <dbReference type="SAM" id="MobiDB-lite"/>
    </source>
</evidence>
<keyword evidence="2 5" id="KW-0378">Hydrolase</keyword>
<keyword evidence="8" id="KW-0808">Transferase</keyword>
<evidence type="ECO:0000256" key="2">
    <source>
        <dbReference type="ARBA" id="ARBA00022801"/>
    </source>
</evidence>
<dbReference type="SUPFAM" id="SSF51283">
    <property type="entry name" value="dUTPase-like"/>
    <property type="match status" value="1"/>
</dbReference>
<gene>
    <name evidence="5 8" type="primary">dut</name>
    <name evidence="8" type="ORF">KDL28_21965</name>
</gene>
<accession>A0ABT1A401</accession>
<evidence type="ECO:0000256" key="5">
    <source>
        <dbReference type="HAMAP-Rule" id="MF_00116"/>
    </source>
</evidence>
<dbReference type="Pfam" id="PF00692">
    <property type="entry name" value="dUTPase"/>
    <property type="match status" value="1"/>
</dbReference>
<dbReference type="NCBIfam" id="NF001862">
    <property type="entry name" value="PRK00601.1"/>
    <property type="match status" value="1"/>
</dbReference>
<feature type="binding site" evidence="5">
    <location>
        <begin position="97"/>
        <end position="99"/>
    </location>
    <ligand>
        <name>substrate</name>
    </ligand>
</feature>
<comment type="catalytic activity">
    <reaction evidence="4 5">
        <text>dUTP + H2O = dUMP + diphosphate + H(+)</text>
        <dbReference type="Rhea" id="RHEA:10248"/>
        <dbReference type="ChEBI" id="CHEBI:15377"/>
        <dbReference type="ChEBI" id="CHEBI:15378"/>
        <dbReference type="ChEBI" id="CHEBI:33019"/>
        <dbReference type="ChEBI" id="CHEBI:61555"/>
        <dbReference type="ChEBI" id="CHEBI:246422"/>
        <dbReference type="EC" id="3.6.1.23"/>
    </reaction>
</comment>
<dbReference type="CDD" id="cd07557">
    <property type="entry name" value="trimeric_dUTPase"/>
    <property type="match status" value="1"/>
</dbReference>
<comment type="pathway">
    <text evidence="5">Pyrimidine metabolism; dUMP biosynthesis; dUMP from dCTP (dUTP route): step 2/2.</text>
</comment>
<dbReference type="EC" id="3.6.1.23" evidence="5"/>